<dbReference type="SMART" id="SM00116">
    <property type="entry name" value="CBS"/>
    <property type="match status" value="2"/>
</dbReference>
<accession>A0A239KVK6</accession>
<evidence type="ECO:0000313" key="5">
    <source>
        <dbReference type="EMBL" id="SNT22075.1"/>
    </source>
</evidence>
<dbReference type="PROSITE" id="PS51371">
    <property type="entry name" value="CBS"/>
    <property type="match status" value="2"/>
</dbReference>
<protein>
    <submittedName>
        <fullName evidence="5">BON domain-containing protein</fullName>
    </submittedName>
</protein>
<dbReference type="InterPro" id="IPR017080">
    <property type="entry name" value="UCP036990_CBS_BON"/>
</dbReference>
<dbReference type="RefSeq" id="WP_089226620.1">
    <property type="nucleotide sequence ID" value="NZ_FZOF01000017.1"/>
</dbReference>
<feature type="domain" description="BON" evidence="3">
    <location>
        <begin position="143"/>
        <end position="212"/>
    </location>
</feature>
<sequence>MNADRHPASVGDVMTRKVVAVALGTSFKEIVRTLEQWKVSALPVVAEGTRVVGVVSEADLLRKEEHREDDAPPVGAVPDKASAVTAGQLMTAPAITVREDAPLAQAARAMALHRVKRLPVVDADGALRGVVSRGDLLKVFLRTDEDLAREVRRLLAGELLPDSWQLVDIEAADGVVTVSGLLTDRSLVPVAARMVRSVEGVVDVRFDLTSARV</sequence>
<dbReference type="Pfam" id="PF04972">
    <property type="entry name" value="BON"/>
    <property type="match status" value="1"/>
</dbReference>
<dbReference type="InterPro" id="IPR000644">
    <property type="entry name" value="CBS_dom"/>
</dbReference>
<evidence type="ECO:0000256" key="1">
    <source>
        <dbReference type="ARBA" id="ARBA00022737"/>
    </source>
</evidence>
<dbReference type="CDD" id="cd04586">
    <property type="entry name" value="CBS_pair_BON_assoc"/>
    <property type="match status" value="1"/>
</dbReference>
<organism evidence="5 6">
    <name type="scientific">Actinacidiphila glaucinigra</name>
    <dbReference type="NCBI Taxonomy" id="235986"/>
    <lineage>
        <taxon>Bacteria</taxon>
        <taxon>Bacillati</taxon>
        <taxon>Actinomycetota</taxon>
        <taxon>Actinomycetes</taxon>
        <taxon>Kitasatosporales</taxon>
        <taxon>Streptomycetaceae</taxon>
        <taxon>Actinacidiphila</taxon>
    </lineage>
</organism>
<dbReference type="PANTHER" id="PTHR48108:SF6">
    <property type="entry name" value="CBS DOMAIN-CONTAINING PROTEIN CBSX1, CHLOROPLASTIC"/>
    <property type="match status" value="1"/>
</dbReference>
<gene>
    <name evidence="5" type="ORF">SAMN05216252_11758</name>
</gene>
<keyword evidence="1" id="KW-0677">Repeat</keyword>
<dbReference type="AlphaFoldDB" id="A0A239KVK6"/>
<feature type="domain" description="CBS" evidence="4">
    <location>
        <begin position="90"/>
        <end position="147"/>
    </location>
</feature>
<evidence type="ECO:0000259" key="3">
    <source>
        <dbReference type="PROSITE" id="PS50914"/>
    </source>
</evidence>
<dbReference type="PROSITE" id="PS50914">
    <property type="entry name" value="BON"/>
    <property type="match status" value="1"/>
</dbReference>
<dbReference type="PANTHER" id="PTHR48108">
    <property type="entry name" value="CBS DOMAIN-CONTAINING PROTEIN CBSX2, CHLOROPLASTIC"/>
    <property type="match status" value="1"/>
</dbReference>
<dbReference type="PIRSF" id="PIRSF036990">
    <property type="entry name" value="UCP036990_CBS_BON"/>
    <property type="match status" value="1"/>
</dbReference>
<name>A0A239KVK6_9ACTN</name>
<dbReference type="Gene3D" id="3.10.580.10">
    <property type="entry name" value="CBS-domain"/>
    <property type="match status" value="1"/>
</dbReference>
<reference evidence="5 6" key="1">
    <citation type="submission" date="2017-06" db="EMBL/GenBank/DDBJ databases">
        <authorList>
            <person name="Kim H.J."/>
            <person name="Triplett B.A."/>
        </authorList>
    </citation>
    <scope>NUCLEOTIDE SEQUENCE [LARGE SCALE GENOMIC DNA]</scope>
    <source>
        <strain evidence="5 6">CGMCC 4.1858</strain>
    </source>
</reference>
<dbReference type="OrthoDB" id="2111978at2"/>
<dbReference type="InterPro" id="IPR046342">
    <property type="entry name" value="CBS_dom_sf"/>
</dbReference>
<evidence type="ECO:0000256" key="2">
    <source>
        <dbReference type="PROSITE-ProRule" id="PRU00703"/>
    </source>
</evidence>
<dbReference type="EMBL" id="FZOF01000017">
    <property type="protein sequence ID" value="SNT22075.1"/>
    <property type="molecule type" value="Genomic_DNA"/>
</dbReference>
<feature type="domain" description="CBS" evidence="4">
    <location>
        <begin position="14"/>
        <end position="71"/>
    </location>
</feature>
<keyword evidence="6" id="KW-1185">Reference proteome</keyword>
<keyword evidence="2" id="KW-0129">CBS domain</keyword>
<dbReference type="Pfam" id="PF00571">
    <property type="entry name" value="CBS"/>
    <property type="match status" value="2"/>
</dbReference>
<evidence type="ECO:0000259" key="4">
    <source>
        <dbReference type="PROSITE" id="PS51371"/>
    </source>
</evidence>
<dbReference type="SUPFAM" id="SSF54631">
    <property type="entry name" value="CBS-domain pair"/>
    <property type="match status" value="1"/>
</dbReference>
<dbReference type="InterPro" id="IPR007055">
    <property type="entry name" value="BON_dom"/>
</dbReference>
<dbReference type="Proteomes" id="UP000198280">
    <property type="component" value="Unassembled WGS sequence"/>
</dbReference>
<evidence type="ECO:0000313" key="6">
    <source>
        <dbReference type="Proteomes" id="UP000198280"/>
    </source>
</evidence>
<proteinExistence type="predicted"/>
<dbReference type="InterPro" id="IPR051462">
    <property type="entry name" value="CBS_domain-containing"/>
</dbReference>